<reference evidence="2" key="1">
    <citation type="submission" date="2021-01" db="EMBL/GenBank/DDBJ databases">
        <authorList>
            <person name="Zhong Y.L."/>
        </authorList>
    </citation>
    <scope>NUCLEOTIDE SEQUENCE</scope>
    <source>
        <strain evidence="2">KCTC 23302</strain>
    </source>
</reference>
<keyword evidence="2" id="KW-0378">Hydrolase</keyword>
<keyword evidence="3" id="KW-1185">Reference proteome</keyword>
<evidence type="ECO:0000313" key="3">
    <source>
        <dbReference type="Proteomes" id="UP000651057"/>
    </source>
</evidence>
<dbReference type="EMBL" id="JAERQJ010000003">
    <property type="protein sequence ID" value="MBL0683532.1"/>
    <property type="molecule type" value="Genomic_DNA"/>
</dbReference>
<dbReference type="RefSeq" id="WP_201918616.1">
    <property type="nucleotide sequence ID" value="NZ_BAABAX010000005.1"/>
</dbReference>
<dbReference type="Proteomes" id="UP000651057">
    <property type="component" value="Unassembled WGS sequence"/>
</dbReference>
<comment type="caution">
    <text evidence="2">The sequence shown here is derived from an EMBL/GenBank/DDBJ whole genome shotgun (WGS) entry which is preliminary data.</text>
</comment>
<dbReference type="GO" id="GO:0016787">
    <property type="term" value="F:hydrolase activity"/>
    <property type="evidence" value="ECO:0007669"/>
    <property type="project" value="UniProtKB-KW"/>
</dbReference>
<name>A0A937D9A8_9FLAO</name>
<organism evidence="2 3">
    <name type="scientific">Aquimarina mytili</name>
    <dbReference type="NCBI Taxonomy" id="874423"/>
    <lineage>
        <taxon>Bacteria</taxon>
        <taxon>Pseudomonadati</taxon>
        <taxon>Bacteroidota</taxon>
        <taxon>Flavobacteriia</taxon>
        <taxon>Flavobacteriales</taxon>
        <taxon>Flavobacteriaceae</taxon>
        <taxon>Aquimarina</taxon>
    </lineage>
</organism>
<dbReference type="InterPro" id="IPR029058">
    <property type="entry name" value="AB_hydrolase_fold"/>
</dbReference>
<gene>
    <name evidence="2" type="ORF">JJQ60_08395</name>
</gene>
<dbReference type="SUPFAM" id="SSF53474">
    <property type="entry name" value="alpha/beta-Hydrolases"/>
    <property type="match status" value="1"/>
</dbReference>
<dbReference type="InterPro" id="IPR000639">
    <property type="entry name" value="Epox_hydrolase-like"/>
</dbReference>
<sequence length="296" mass="34362">MHILKPDFSRFESIKDFPYQENFVDFKNLKMHYIDEGQGETILALHGEPTWSYLYRKFIPILKDYRFIAPDFIGFGKSDKIVGRKNYSFELHFRSLENFINTLHLKDITLIVQDWGGLLGLSLLAEYPERFKRVVVLNTFLPTGKKMSLPFKLWRLFAKYHPSLPISGIVKYASHNKLSKEVLYAYDAPFPNKKHKGGAVAFPLLVPAHPSDPAVKPMQKARDVLSKWDKPALVMFSDKDKVLGGLQKFFYRLIPTSNEQEKIIIKNAGHFLQEEKGEEIASYIDKFMKDELRIKT</sequence>
<dbReference type="PANTHER" id="PTHR43798:SF24">
    <property type="entry name" value="CIS-3-ALKYL-4-ALKYLOXETAN-2-ONE DECARBOXYLASE"/>
    <property type="match status" value="1"/>
</dbReference>
<dbReference type="Gene3D" id="3.40.50.1820">
    <property type="entry name" value="alpha/beta hydrolase"/>
    <property type="match status" value="1"/>
</dbReference>
<dbReference type="Pfam" id="PF00561">
    <property type="entry name" value="Abhydrolase_1"/>
    <property type="match status" value="1"/>
</dbReference>
<evidence type="ECO:0000313" key="2">
    <source>
        <dbReference type="EMBL" id="MBL0683532.1"/>
    </source>
</evidence>
<dbReference type="AlphaFoldDB" id="A0A937D9A8"/>
<dbReference type="PRINTS" id="PR00412">
    <property type="entry name" value="EPOXHYDRLASE"/>
</dbReference>
<dbReference type="InterPro" id="IPR050266">
    <property type="entry name" value="AB_hydrolase_sf"/>
</dbReference>
<dbReference type="GO" id="GO:0016020">
    <property type="term" value="C:membrane"/>
    <property type="evidence" value="ECO:0007669"/>
    <property type="project" value="TreeGrafter"/>
</dbReference>
<dbReference type="NCBIfam" id="NF002043">
    <property type="entry name" value="PRK00870.1"/>
    <property type="match status" value="1"/>
</dbReference>
<dbReference type="PANTHER" id="PTHR43798">
    <property type="entry name" value="MONOACYLGLYCEROL LIPASE"/>
    <property type="match status" value="1"/>
</dbReference>
<feature type="domain" description="AB hydrolase-1" evidence="1">
    <location>
        <begin position="41"/>
        <end position="148"/>
    </location>
</feature>
<dbReference type="PRINTS" id="PR00111">
    <property type="entry name" value="ABHYDROLASE"/>
</dbReference>
<evidence type="ECO:0000259" key="1">
    <source>
        <dbReference type="Pfam" id="PF00561"/>
    </source>
</evidence>
<protein>
    <submittedName>
        <fullName evidence="2">Alpha/beta fold hydrolase</fullName>
    </submittedName>
</protein>
<proteinExistence type="predicted"/>
<dbReference type="InterPro" id="IPR000073">
    <property type="entry name" value="AB_hydrolase_1"/>
</dbReference>
<accession>A0A937D9A8</accession>